<evidence type="ECO:0000313" key="20">
    <source>
        <dbReference type="EMBL" id="WOJ89660.1"/>
    </source>
</evidence>
<comment type="subcellular location">
    <subcellularLocation>
        <location evidence="1 18">Cytoplasm</location>
    </subcellularLocation>
</comment>
<dbReference type="PANTHER" id="PTHR43584:SF3">
    <property type="entry name" value="BIFUNCTIONAL PROTEIN GLMU"/>
    <property type="match status" value="1"/>
</dbReference>
<keyword evidence="8 18" id="KW-0677">Repeat</keyword>
<feature type="binding site" evidence="18">
    <location>
        <position position="409"/>
    </location>
    <ligand>
        <name>acetyl-CoA</name>
        <dbReference type="ChEBI" id="CHEBI:57288"/>
    </ligand>
</feature>
<feature type="binding site" evidence="18">
    <location>
        <position position="349"/>
    </location>
    <ligand>
        <name>acetyl-CoA</name>
        <dbReference type="ChEBI" id="CHEBI:57288"/>
    </ligand>
</feature>
<keyword evidence="7 18" id="KW-0479">Metal-binding</keyword>
<comment type="similarity">
    <text evidence="2 18">In the C-terminal section; belongs to the transferase hexapeptide repeat family.</text>
</comment>
<dbReference type="InterPro" id="IPR025877">
    <property type="entry name" value="MobA-like_NTP_Trfase"/>
</dbReference>
<evidence type="ECO:0000256" key="5">
    <source>
        <dbReference type="ARBA" id="ARBA00022679"/>
    </source>
</evidence>
<evidence type="ECO:0000256" key="9">
    <source>
        <dbReference type="ARBA" id="ARBA00022842"/>
    </source>
</evidence>
<dbReference type="NCBIfam" id="NF010933">
    <property type="entry name" value="PRK14353.1"/>
    <property type="match status" value="1"/>
</dbReference>
<feature type="binding site" evidence="18">
    <location>
        <position position="335"/>
    </location>
    <ligand>
        <name>UDP-N-acetyl-alpha-D-glucosamine</name>
        <dbReference type="ChEBI" id="CHEBI:57705"/>
    </ligand>
</feature>
<dbReference type="Gene3D" id="2.160.10.10">
    <property type="entry name" value="Hexapeptide repeat proteins"/>
    <property type="match status" value="1"/>
</dbReference>
<keyword evidence="12 18" id="KW-0511">Multifunctional enzyme</keyword>
<evidence type="ECO:0000256" key="14">
    <source>
        <dbReference type="ARBA" id="ARBA00023316"/>
    </source>
</evidence>
<dbReference type="GO" id="GO:0003977">
    <property type="term" value="F:UDP-N-acetylglucosamine diphosphorylase activity"/>
    <property type="evidence" value="ECO:0007669"/>
    <property type="project" value="UniProtKB-EC"/>
</dbReference>
<feature type="region of interest" description="Pyrophosphorylase" evidence="18">
    <location>
        <begin position="1"/>
        <end position="215"/>
    </location>
</feature>
<feature type="binding site" evidence="18">
    <location>
        <position position="90"/>
    </location>
    <ligand>
        <name>Mg(2+)</name>
        <dbReference type="ChEBI" id="CHEBI:18420"/>
    </ligand>
</feature>
<comment type="caution">
    <text evidence="18">Lacks conserved residue(s) required for the propagation of feature annotation.</text>
</comment>
<comment type="similarity">
    <text evidence="3 18">In the N-terminal section; belongs to the N-acetylglucosamine-1-phosphate uridyltransferase family.</text>
</comment>
<reference evidence="20 21" key="1">
    <citation type="submission" date="2023-10" db="EMBL/GenBank/DDBJ databases">
        <title>Novel methanotroph of the genus Methylocapsa from a subarctic wetland.</title>
        <authorList>
            <person name="Belova S.E."/>
            <person name="Oshkin I.Y."/>
            <person name="Miroshnikov K."/>
            <person name="Dedysh S.N."/>
        </authorList>
    </citation>
    <scope>NUCLEOTIDE SEQUENCE [LARGE SCALE GENOMIC DNA]</scope>
    <source>
        <strain evidence="20 21">RX1</strain>
    </source>
</reference>
<dbReference type="InterPro" id="IPR029044">
    <property type="entry name" value="Nucleotide-diphossugar_trans"/>
</dbReference>
<comment type="subunit">
    <text evidence="18">Homotrimer.</text>
</comment>
<feature type="binding site" evidence="18">
    <location>
        <position position="213"/>
    </location>
    <ligand>
        <name>UDP-N-acetyl-alpha-D-glucosamine</name>
        <dbReference type="ChEBI" id="CHEBI:57705"/>
    </ligand>
</feature>
<dbReference type="HAMAP" id="MF_01631">
    <property type="entry name" value="GlmU"/>
    <property type="match status" value="1"/>
</dbReference>
<comment type="catalytic activity">
    <reaction evidence="16 18">
        <text>N-acetyl-alpha-D-glucosamine 1-phosphate + UTP + H(+) = UDP-N-acetyl-alpha-D-glucosamine + diphosphate</text>
        <dbReference type="Rhea" id="RHEA:13509"/>
        <dbReference type="ChEBI" id="CHEBI:15378"/>
        <dbReference type="ChEBI" id="CHEBI:33019"/>
        <dbReference type="ChEBI" id="CHEBI:46398"/>
        <dbReference type="ChEBI" id="CHEBI:57705"/>
        <dbReference type="ChEBI" id="CHEBI:57776"/>
        <dbReference type="EC" id="2.7.7.23"/>
    </reaction>
</comment>
<evidence type="ECO:0000256" key="2">
    <source>
        <dbReference type="ARBA" id="ARBA00007707"/>
    </source>
</evidence>
<dbReference type="Pfam" id="PF00132">
    <property type="entry name" value="Hexapep"/>
    <property type="match status" value="2"/>
</dbReference>
<feature type="binding site" evidence="18">
    <location>
        <position position="60"/>
    </location>
    <ligand>
        <name>UDP-N-acetyl-alpha-D-glucosamine</name>
        <dbReference type="ChEBI" id="CHEBI:57705"/>
    </ligand>
</feature>
<comment type="pathway">
    <text evidence="18">Nucleotide-sugar biosynthesis; UDP-N-acetyl-alpha-D-glucosamine biosynthesis; N-acetyl-alpha-D-glucosamine 1-phosphate from alpha-D-glucosamine 6-phosphate (route II): step 2/2.</text>
</comment>
<feature type="active site" description="Proton acceptor" evidence="18">
    <location>
        <position position="332"/>
    </location>
</feature>
<keyword evidence="4 18" id="KW-0963">Cytoplasm</keyword>
<feature type="binding site" evidence="18">
    <location>
        <position position="141"/>
    </location>
    <ligand>
        <name>UDP-N-acetyl-alpha-D-glucosamine</name>
        <dbReference type="ChEBI" id="CHEBI:57705"/>
    </ligand>
</feature>
<evidence type="ECO:0000256" key="7">
    <source>
        <dbReference type="ARBA" id="ARBA00022723"/>
    </source>
</evidence>
<feature type="binding site" evidence="18">
    <location>
        <position position="302"/>
    </location>
    <ligand>
        <name>UDP-N-acetyl-alpha-D-glucosamine</name>
        <dbReference type="ChEBI" id="CHEBI:57705"/>
    </ligand>
</feature>
<dbReference type="Proteomes" id="UP001626536">
    <property type="component" value="Chromosome"/>
</dbReference>
<evidence type="ECO:0000256" key="16">
    <source>
        <dbReference type="ARBA" id="ARBA00048493"/>
    </source>
</evidence>
<feature type="binding site" evidence="18">
    <location>
        <position position="392"/>
    </location>
    <ligand>
        <name>acetyl-CoA</name>
        <dbReference type="ChEBI" id="CHEBI:57288"/>
    </ligand>
</feature>
<evidence type="ECO:0000313" key="21">
    <source>
        <dbReference type="Proteomes" id="UP001626536"/>
    </source>
</evidence>
<evidence type="ECO:0000256" key="6">
    <source>
        <dbReference type="ARBA" id="ARBA00022695"/>
    </source>
</evidence>
<dbReference type="SUPFAM" id="SSF51161">
    <property type="entry name" value="Trimeric LpxA-like enzymes"/>
    <property type="match status" value="1"/>
</dbReference>
<feature type="binding site" evidence="18">
    <location>
        <position position="346"/>
    </location>
    <ligand>
        <name>UDP-N-acetyl-alpha-D-glucosamine</name>
        <dbReference type="ChEBI" id="CHEBI:57705"/>
    </ligand>
</feature>
<keyword evidence="13 18" id="KW-0012">Acyltransferase</keyword>
<comment type="catalytic activity">
    <reaction evidence="15 18">
        <text>alpha-D-glucosamine 1-phosphate + acetyl-CoA = N-acetyl-alpha-D-glucosamine 1-phosphate + CoA + H(+)</text>
        <dbReference type="Rhea" id="RHEA:13725"/>
        <dbReference type="ChEBI" id="CHEBI:15378"/>
        <dbReference type="ChEBI" id="CHEBI:57287"/>
        <dbReference type="ChEBI" id="CHEBI:57288"/>
        <dbReference type="ChEBI" id="CHEBI:57776"/>
        <dbReference type="ChEBI" id="CHEBI:58516"/>
        <dbReference type="EC" id="2.3.1.157"/>
    </reaction>
</comment>
<feature type="binding site" evidence="18">
    <location>
        <position position="374"/>
    </location>
    <ligand>
        <name>acetyl-CoA</name>
        <dbReference type="ChEBI" id="CHEBI:57288"/>
    </ligand>
</feature>
<dbReference type="PANTHER" id="PTHR43584">
    <property type="entry name" value="NUCLEOTIDYL TRANSFERASE"/>
    <property type="match status" value="1"/>
</dbReference>
<evidence type="ECO:0000256" key="3">
    <source>
        <dbReference type="ARBA" id="ARBA00007947"/>
    </source>
</evidence>
<dbReference type="PROSITE" id="PS00101">
    <property type="entry name" value="HEXAPEP_TRANSFERASES"/>
    <property type="match status" value="1"/>
</dbReference>
<dbReference type="SUPFAM" id="SSF53448">
    <property type="entry name" value="Nucleotide-diphospho-sugar transferases"/>
    <property type="match status" value="1"/>
</dbReference>
<feature type="region of interest" description="N-acetyltransferase" evidence="18">
    <location>
        <begin position="237"/>
        <end position="428"/>
    </location>
</feature>
<comment type="cofactor">
    <cofactor evidence="18">
        <name>Mg(2+)</name>
        <dbReference type="ChEBI" id="CHEBI:18420"/>
    </cofactor>
    <text evidence="18">Binds 1 Mg(2+) ion per subunit.</text>
</comment>
<keyword evidence="5 18" id="KW-0808">Transferase</keyword>
<dbReference type="InterPro" id="IPR038009">
    <property type="entry name" value="GlmU_C_LbH"/>
</dbReference>
<keyword evidence="11 18" id="KW-0573">Peptidoglycan synthesis</keyword>
<feature type="region of interest" description="Linker" evidence="18">
    <location>
        <begin position="216"/>
        <end position="236"/>
    </location>
</feature>
<evidence type="ECO:0000256" key="10">
    <source>
        <dbReference type="ARBA" id="ARBA00022960"/>
    </source>
</evidence>
<dbReference type="EMBL" id="CP136862">
    <property type="protein sequence ID" value="WOJ89660.1"/>
    <property type="molecule type" value="Genomic_DNA"/>
</dbReference>
<evidence type="ECO:0000256" key="12">
    <source>
        <dbReference type="ARBA" id="ARBA00023268"/>
    </source>
</evidence>
<dbReference type="NCBIfam" id="TIGR01173">
    <property type="entry name" value="glmU"/>
    <property type="match status" value="1"/>
</dbReference>
<dbReference type="CDD" id="cd03353">
    <property type="entry name" value="LbH_GlmU_C"/>
    <property type="match status" value="1"/>
</dbReference>
<dbReference type="Pfam" id="PF12804">
    <property type="entry name" value="NTP_transf_3"/>
    <property type="match status" value="1"/>
</dbReference>
<evidence type="ECO:0000256" key="13">
    <source>
        <dbReference type="ARBA" id="ARBA00023315"/>
    </source>
</evidence>
<evidence type="ECO:0000256" key="4">
    <source>
        <dbReference type="ARBA" id="ARBA00022490"/>
    </source>
</evidence>
<feature type="binding site" evidence="18">
    <location>
        <position position="7"/>
    </location>
    <ligand>
        <name>UDP-N-acetyl-alpha-D-glucosamine</name>
        <dbReference type="ChEBI" id="CHEBI:57705"/>
    </ligand>
</feature>
<keyword evidence="21" id="KW-1185">Reference proteome</keyword>
<feature type="binding site" evidence="18">
    <location>
        <position position="127"/>
    </location>
    <ligand>
        <name>UDP-N-acetyl-alpha-D-glucosamine</name>
        <dbReference type="ChEBI" id="CHEBI:57705"/>
    </ligand>
</feature>
<protein>
    <recommendedName>
        <fullName evidence="18">Bifunctional protein GlmU</fullName>
    </recommendedName>
    <domain>
        <recommendedName>
            <fullName evidence="18">UDP-N-acetylglucosamine pyrophosphorylase</fullName>
            <ecNumber evidence="18">2.7.7.23</ecNumber>
        </recommendedName>
        <alternativeName>
            <fullName evidence="18">N-acetylglucosamine-1-phosphate uridyltransferase</fullName>
        </alternativeName>
    </domain>
    <domain>
        <recommendedName>
            <fullName evidence="18">Glucosamine-1-phosphate N-acetyltransferase</fullName>
            <ecNumber evidence="18">2.3.1.157</ecNumber>
        </recommendedName>
    </domain>
</protein>
<name>A0ABZ0HS88_9HYPH</name>
<feature type="binding site" evidence="18">
    <location>
        <position position="320"/>
    </location>
    <ligand>
        <name>UDP-N-acetyl-alpha-D-glucosamine</name>
        <dbReference type="ChEBI" id="CHEBI:57705"/>
    </ligand>
</feature>
<comment type="function">
    <text evidence="17 18">Catalyzes the last two sequential reactions in the de novo biosynthetic pathway for UDP-N-acetylglucosamine (UDP-GlcNAc). The C-terminal domain catalyzes the transfer of acetyl group from acetyl coenzyme A to glucosamine-1-phosphate (GlcN-1-P) to produce N-acetylglucosamine-1-phosphate (GlcNAc-1-P), which is converted into UDP-GlcNAc by the transfer of uridine 5-monophosphate (from uridine 5-triphosphate), a reaction catalyzed by the N-terminal domain.</text>
</comment>
<sequence length="428" mass="44511">MRSARPKVLHKLAGRSMLAHVLSSVVKAGADRIVIVAGSDPTAVIAEAKAIAPEAEFAIQAERLGTAHAVLAAREAIAQGYDDILVVFADTPLVRPETFVKMRKALAEGRDAIVALGFEAKDPTGYGRLIVENDTLVAIREDRDASEAERGVRMCNAGLMALDGARALGLLDAVGNANAKGEFYLTDVVAIAKGRGLGASALKVAEDEVLGINDRAQLAAAEAILQQRLRDAAMRNGATLVDPLSVTLSFDTSLDRDVIVEPHVFFGVGVSVGEGSLIRSFSHLEGATVGPNVSLGPFARLRPGAELGPNVHIGNFVEVKASYVGAGAKINHLSYIGDAAIGAKTNIGAGAITCNYDGAGKYRTEIGENAFIGSNSSLVAPVKIGAGAYIGSGSVITKDVEPDALALGRAGQIEKPGWAKAFRSKKQK</sequence>
<evidence type="ECO:0000256" key="15">
    <source>
        <dbReference type="ARBA" id="ARBA00048247"/>
    </source>
</evidence>
<dbReference type="InterPro" id="IPR018357">
    <property type="entry name" value="Hexapep_transf_CS"/>
</dbReference>
<evidence type="ECO:0000256" key="11">
    <source>
        <dbReference type="ARBA" id="ARBA00022984"/>
    </source>
</evidence>
<dbReference type="InterPro" id="IPR050065">
    <property type="entry name" value="GlmU-like"/>
</dbReference>
<evidence type="ECO:0000256" key="17">
    <source>
        <dbReference type="ARBA" id="ARBA00049628"/>
    </source>
</evidence>
<evidence type="ECO:0000256" key="1">
    <source>
        <dbReference type="ARBA" id="ARBA00004496"/>
    </source>
</evidence>
<dbReference type="InterPro" id="IPR005882">
    <property type="entry name" value="Bifunctional_GlmU"/>
</dbReference>
<keyword evidence="6 18" id="KW-0548">Nucleotidyltransferase</keyword>
<dbReference type="EC" id="2.7.7.23" evidence="18"/>
<dbReference type="InterPro" id="IPR011004">
    <property type="entry name" value="Trimer_LpxA-like_sf"/>
</dbReference>
<accession>A0ABZ0HS88</accession>
<organism evidence="20 21">
    <name type="scientific">Methylocapsa polymorpha</name>
    <dbReference type="NCBI Taxonomy" id="3080828"/>
    <lineage>
        <taxon>Bacteria</taxon>
        <taxon>Pseudomonadati</taxon>
        <taxon>Pseudomonadota</taxon>
        <taxon>Alphaproteobacteria</taxon>
        <taxon>Hyphomicrobiales</taxon>
        <taxon>Beijerinckiaceae</taxon>
        <taxon>Methylocapsa</taxon>
    </lineage>
</organism>
<dbReference type="InterPro" id="IPR001451">
    <property type="entry name" value="Hexapep"/>
</dbReference>
<evidence type="ECO:0000256" key="18">
    <source>
        <dbReference type="HAMAP-Rule" id="MF_01631"/>
    </source>
</evidence>
<feature type="binding site" evidence="18">
    <location>
        <position position="213"/>
    </location>
    <ligand>
        <name>Mg(2+)</name>
        <dbReference type="ChEBI" id="CHEBI:18420"/>
    </ligand>
</feature>
<keyword evidence="14 18" id="KW-0961">Cell wall biogenesis/degradation</keyword>
<keyword evidence="9 18" id="KW-0460">Magnesium</keyword>
<feature type="binding site" evidence="18">
    <location>
        <begin position="355"/>
        <end position="356"/>
    </location>
    <ligand>
        <name>acetyl-CoA</name>
        <dbReference type="ChEBI" id="CHEBI:57288"/>
    </ligand>
</feature>
<keyword evidence="10 18" id="KW-0133">Cell shape</keyword>
<feature type="domain" description="MobA-like NTP transferase" evidence="19">
    <location>
        <begin position="2"/>
        <end position="128"/>
    </location>
</feature>
<evidence type="ECO:0000259" key="19">
    <source>
        <dbReference type="Pfam" id="PF12804"/>
    </source>
</evidence>
<evidence type="ECO:0000256" key="8">
    <source>
        <dbReference type="ARBA" id="ARBA00022737"/>
    </source>
</evidence>
<dbReference type="EC" id="2.3.1.157" evidence="18"/>
<comment type="pathway">
    <text evidence="18">Bacterial outer membrane biogenesis; LPS lipid A biosynthesis.</text>
</comment>
<comment type="pathway">
    <text evidence="18">Nucleotide-sugar biosynthesis; UDP-N-acetyl-alpha-D-glucosamine biosynthesis; UDP-N-acetyl-alpha-D-glucosamine from N-acetyl-alpha-D-glucosamine 1-phosphate: step 1/1.</text>
</comment>
<gene>
    <name evidence="18 20" type="primary">glmU</name>
    <name evidence="20" type="ORF">RZS28_18060</name>
</gene>
<proteinExistence type="inferred from homology"/>
<dbReference type="CDD" id="cd02540">
    <property type="entry name" value="GT2_GlmU_N_bac"/>
    <property type="match status" value="1"/>
</dbReference>
<dbReference type="Gene3D" id="3.90.550.10">
    <property type="entry name" value="Spore Coat Polysaccharide Biosynthesis Protein SpsA, Chain A"/>
    <property type="match status" value="1"/>
</dbReference>
<feature type="binding site" evidence="18">
    <location>
        <position position="156"/>
    </location>
    <ligand>
        <name>UDP-N-acetyl-alpha-D-glucosamine</name>
        <dbReference type="ChEBI" id="CHEBI:57705"/>
    </ligand>
</feature>
<feature type="binding site" evidence="18">
    <location>
        <begin position="65"/>
        <end position="66"/>
    </location>
    <ligand>
        <name>UDP-N-acetyl-alpha-D-glucosamine</name>
        <dbReference type="ChEBI" id="CHEBI:57705"/>
    </ligand>
</feature>